<feature type="transmembrane region" description="Helical" evidence="1">
    <location>
        <begin position="103"/>
        <end position="127"/>
    </location>
</feature>
<reference evidence="2" key="1">
    <citation type="submission" date="2023-06" db="EMBL/GenBank/DDBJ databases">
        <authorList>
            <person name="Zeman M."/>
            <person name="Kubasova T."/>
            <person name="Jahodarova E."/>
            <person name="Nykrynova M."/>
            <person name="Rychlik I."/>
        </authorList>
    </citation>
    <scope>NUCLEOTIDE SEQUENCE</scope>
    <source>
        <strain evidence="2">84_SSukc20</strain>
    </source>
</reference>
<accession>A0ABT7X7H4</accession>
<comment type="caution">
    <text evidence="2">The sequence shown here is derived from an EMBL/GenBank/DDBJ whole genome shotgun (WGS) entry which is preliminary data.</text>
</comment>
<name>A0ABT7X7H4_9BACE</name>
<keyword evidence="1" id="KW-1133">Transmembrane helix</keyword>
<protein>
    <recommendedName>
        <fullName evidence="4">TRAP transporter small permease</fullName>
    </recommendedName>
</protein>
<sequence length="164" mass="18647">MNVWKYIYIKFFKFRRWLLGETLGEDFAAMLFVVLLDCLFYLGIVVLADAFTGYHLLPEHKLLEIILFLGGAFIIGGIRNRSMCKGGAFDRIRKEVEAEPRKMLWGILSLLYILSAFAFFALSVYLWGKKMLPVLVDIGDLLSFCMADIPADADGLFIITFNVG</sequence>
<dbReference type="EMBL" id="JAUEII010000026">
    <property type="protein sequence ID" value="MDN0050026.1"/>
    <property type="molecule type" value="Genomic_DNA"/>
</dbReference>
<evidence type="ECO:0000256" key="1">
    <source>
        <dbReference type="SAM" id="Phobius"/>
    </source>
</evidence>
<evidence type="ECO:0000313" key="2">
    <source>
        <dbReference type="EMBL" id="MDN0050026.1"/>
    </source>
</evidence>
<feature type="transmembrane region" description="Helical" evidence="1">
    <location>
        <begin position="62"/>
        <end position="79"/>
    </location>
</feature>
<gene>
    <name evidence="2" type="ORF">QVO10_11625</name>
</gene>
<dbReference type="RefSeq" id="WP_301640320.1">
    <property type="nucleotide sequence ID" value="NZ_JAUEII010000026.1"/>
</dbReference>
<keyword evidence="3" id="KW-1185">Reference proteome</keyword>
<proteinExistence type="predicted"/>
<evidence type="ECO:0008006" key="4">
    <source>
        <dbReference type="Google" id="ProtNLM"/>
    </source>
</evidence>
<organism evidence="2 3">
    <name type="scientific">Bacteroides gallinaceum</name>
    <dbReference type="NCBI Taxonomy" id="1462571"/>
    <lineage>
        <taxon>Bacteria</taxon>
        <taxon>Pseudomonadati</taxon>
        <taxon>Bacteroidota</taxon>
        <taxon>Bacteroidia</taxon>
        <taxon>Bacteroidales</taxon>
        <taxon>Bacteroidaceae</taxon>
        <taxon>Bacteroides</taxon>
    </lineage>
</organism>
<evidence type="ECO:0000313" key="3">
    <source>
        <dbReference type="Proteomes" id="UP001167871"/>
    </source>
</evidence>
<keyword evidence="1" id="KW-0472">Membrane</keyword>
<reference evidence="2" key="2">
    <citation type="submission" date="2024-05" db="EMBL/GenBank/DDBJ databases">
        <title>Identification and characterization of horizontal gene transfer across gut microbiota members of farm animals based on homology search.</title>
        <authorList>
            <person name="Schwarzerova J."/>
            <person name="Nykrynova M."/>
            <person name="Jureckova K."/>
            <person name="Cejkova D."/>
            <person name="Rychlik I."/>
        </authorList>
    </citation>
    <scope>NUCLEOTIDE SEQUENCE</scope>
    <source>
        <strain evidence="2">84_SSukc20</strain>
    </source>
</reference>
<dbReference type="Proteomes" id="UP001167871">
    <property type="component" value="Unassembled WGS sequence"/>
</dbReference>
<keyword evidence="1" id="KW-0812">Transmembrane</keyword>
<feature type="transmembrane region" description="Helical" evidence="1">
    <location>
        <begin position="27"/>
        <end position="50"/>
    </location>
</feature>